<dbReference type="Gene3D" id="1.25.40.10">
    <property type="entry name" value="Tetratricopeptide repeat domain"/>
    <property type="match status" value="1"/>
</dbReference>
<dbReference type="EMBL" id="CP002666">
    <property type="protein sequence ID" value="AEE44259.1"/>
    <property type="molecule type" value="Genomic_DNA"/>
</dbReference>
<organism evidence="1 2">
    <name type="scientific">Cellulomonas fimi (strain ATCC 484 / DSM 20113 / JCM 1341 / CCUG 24087 / LMG 16345 / NBRC 15513 / NCIMB 8980 / NCTC 7547 / NRS-133)</name>
    <dbReference type="NCBI Taxonomy" id="590998"/>
    <lineage>
        <taxon>Bacteria</taxon>
        <taxon>Bacillati</taxon>
        <taxon>Actinomycetota</taxon>
        <taxon>Actinomycetes</taxon>
        <taxon>Micrococcales</taxon>
        <taxon>Cellulomonadaceae</taxon>
        <taxon>Cellulomonas</taxon>
    </lineage>
</organism>
<evidence type="ECO:0000313" key="2">
    <source>
        <dbReference type="Proteomes" id="UP000008460"/>
    </source>
</evidence>
<dbReference type="InterPro" id="IPR011990">
    <property type="entry name" value="TPR-like_helical_dom_sf"/>
</dbReference>
<dbReference type="HOGENOM" id="CLU_418388_0_0_11"/>
<gene>
    <name evidence="1" type="ordered locus">Celf_0109</name>
</gene>
<protein>
    <recommendedName>
        <fullName evidence="3">Tetratricopeptide repeat protein</fullName>
    </recommendedName>
</protein>
<sequence>MSRTLDEVNCELMRIREMPYGLARTQAAERQVRLVEAEGPDAARAFALSVLVDSMYWAGEVEKSYLPFTLLVRWWDEHPELFDEIDRHSLFWYFKWMVNDLADYPTVPVAQIEATLDDMERRYALAGHGRDAVAYSRFCWAAARGADDVERLFQEWVATPRDEFSQCEVCDPGDRASHLRATGRLEETVRLVEQTLAEGATCATEPADMLSHLALAYLDLGRPQDAARAHRRAVATLAESKGEMAGARGRRIVLLGRGGQPERAVRAIEEDARLLLAAETPAARLGLLVDVVEATAAMLPTHGDLPVRAAGVPAATVAELHAWAVAEAAPLAAAFDRRNGTTRESDLLAIARAARPAPTPLDLDLGLLDPTRAPAGGAADAAATGAPTVDDAPVDDLAAAESALAAGRTEEAAQAYARAAAGAQDAGRIVDAGYAWAESARCAQVLADDATAHVLYARSVALLRAGGVEPQDVAPVVVAWAPAAATSGHADALVETADALVEALTGAAGDDVAPEGVALAQRKETERRRAAADLDDAAARVLASVADAAGPADRAVAEDGSLVERAVTRAARAAEAYASVGALGDAAHAFWLAGRLLDGQGRTQDAVWHLESAVEGFGLAHDRQTRARAADDLVALLRRTGQDARAEEVLAALSR</sequence>
<dbReference type="Proteomes" id="UP000008460">
    <property type="component" value="Chromosome"/>
</dbReference>
<dbReference type="eggNOG" id="COG0457">
    <property type="taxonomic scope" value="Bacteria"/>
</dbReference>
<reference evidence="1 2" key="1">
    <citation type="submission" date="2011-04" db="EMBL/GenBank/DDBJ databases">
        <title>Complete sequence of Cellulomonas fimi ATCC 484.</title>
        <authorList>
            <consortium name="US DOE Joint Genome Institute"/>
            <person name="Lucas S."/>
            <person name="Han J."/>
            <person name="Lapidus A."/>
            <person name="Cheng J.-F."/>
            <person name="Goodwin L."/>
            <person name="Pitluck S."/>
            <person name="Peters L."/>
            <person name="Chertkov O."/>
            <person name="Detter J.C."/>
            <person name="Han C."/>
            <person name="Tapia R."/>
            <person name="Land M."/>
            <person name="Hauser L."/>
            <person name="Kyrpides N."/>
            <person name="Ivanova N."/>
            <person name="Ovchinnikova G."/>
            <person name="Pagani I."/>
            <person name="Mead D."/>
            <person name="Brumm P."/>
            <person name="Woyke T."/>
        </authorList>
    </citation>
    <scope>NUCLEOTIDE SEQUENCE [LARGE SCALE GENOMIC DNA]</scope>
    <source>
        <strain evidence="2">ATCC 484 / DSM 20113 / JCM 1341 / NBRC 15513 / NCIMB 8980 / NCTC 7547</strain>
    </source>
</reference>
<name>F4H4Q8_CELFA</name>
<dbReference type="STRING" id="590998.Celf_0109"/>
<accession>F4H4Q8</accession>
<evidence type="ECO:0000313" key="1">
    <source>
        <dbReference type="EMBL" id="AEE44259.1"/>
    </source>
</evidence>
<evidence type="ECO:0008006" key="3">
    <source>
        <dbReference type="Google" id="ProtNLM"/>
    </source>
</evidence>
<proteinExistence type="predicted"/>
<dbReference type="SUPFAM" id="SSF48452">
    <property type="entry name" value="TPR-like"/>
    <property type="match status" value="1"/>
</dbReference>
<dbReference type="RefSeq" id="WP_013769289.1">
    <property type="nucleotide sequence ID" value="NC_015514.1"/>
</dbReference>
<dbReference type="KEGG" id="cfi:Celf_0109"/>
<dbReference type="AlphaFoldDB" id="F4H4Q8"/>
<keyword evidence="2" id="KW-1185">Reference proteome</keyword>